<evidence type="ECO:0000313" key="4">
    <source>
        <dbReference type="EMBL" id="CAL6016800.1"/>
    </source>
</evidence>
<evidence type="ECO:0000313" key="2">
    <source>
        <dbReference type="EMBL" id="CAI9951995.1"/>
    </source>
</evidence>
<name>A0AA86PK23_9EUKA</name>
<dbReference type="AlphaFoldDB" id="A0AA86PK23"/>
<proteinExistence type="predicted"/>
<evidence type="ECO:0000313" key="1">
    <source>
        <dbReference type="EMBL" id="CAI9940666.1"/>
    </source>
</evidence>
<evidence type="ECO:0000313" key="3">
    <source>
        <dbReference type="EMBL" id="CAL5981771.1"/>
    </source>
</evidence>
<reference evidence="3 5" key="2">
    <citation type="submission" date="2024-07" db="EMBL/GenBank/DDBJ databases">
        <authorList>
            <person name="Akdeniz Z."/>
        </authorList>
    </citation>
    <scope>NUCLEOTIDE SEQUENCE [LARGE SCALE GENOMIC DNA]</scope>
</reference>
<reference evidence="1" key="1">
    <citation type="submission" date="2023-06" db="EMBL/GenBank/DDBJ databases">
        <authorList>
            <person name="Kurt Z."/>
        </authorList>
    </citation>
    <scope>NUCLEOTIDE SEQUENCE</scope>
</reference>
<dbReference type="Proteomes" id="UP001642409">
    <property type="component" value="Unassembled WGS sequence"/>
</dbReference>
<evidence type="ECO:0000313" key="5">
    <source>
        <dbReference type="Proteomes" id="UP001642409"/>
    </source>
</evidence>
<keyword evidence="5" id="KW-1185">Reference proteome</keyword>
<dbReference type="EMBL" id="CATOUU010000681">
    <property type="protein sequence ID" value="CAI9940666.1"/>
    <property type="molecule type" value="Genomic_DNA"/>
</dbReference>
<dbReference type="EMBL" id="CATOUU010000831">
    <property type="protein sequence ID" value="CAI9951995.1"/>
    <property type="molecule type" value="Genomic_DNA"/>
</dbReference>
<dbReference type="EMBL" id="CAXDID020000014">
    <property type="protein sequence ID" value="CAL5981771.1"/>
    <property type="molecule type" value="Genomic_DNA"/>
</dbReference>
<dbReference type="EMBL" id="CAXDID020000077">
    <property type="protein sequence ID" value="CAL6016800.1"/>
    <property type="molecule type" value="Genomic_DNA"/>
</dbReference>
<protein>
    <submittedName>
        <fullName evidence="3">Hypothetical_protein</fullName>
    </submittedName>
</protein>
<organism evidence="1">
    <name type="scientific">Hexamita inflata</name>
    <dbReference type="NCBI Taxonomy" id="28002"/>
    <lineage>
        <taxon>Eukaryota</taxon>
        <taxon>Metamonada</taxon>
        <taxon>Diplomonadida</taxon>
        <taxon>Hexamitidae</taxon>
        <taxon>Hexamitinae</taxon>
        <taxon>Hexamita</taxon>
    </lineage>
</organism>
<accession>A0AA86PK23</accession>
<sequence>MNNISDHVLIMIIVVYTFKPSDSFITVLQILDVESVTKILNQYYNYAYVSKPSERSFITESCLCFLNFKFIQYQNARHLRSAISSESEFVWIVAPYYKPDMICLNLLPLRLIQVLALGRNMLNMNTSGVLNLSRAINDKRIRLILSHSTH</sequence>
<comment type="caution">
    <text evidence="1">The sequence shown here is derived from an EMBL/GenBank/DDBJ whole genome shotgun (WGS) entry which is preliminary data.</text>
</comment>
<gene>
    <name evidence="4" type="ORF">HINF_LOCUS25680</name>
    <name evidence="1" type="ORF">HINF_LOCUS28311</name>
    <name evidence="2" type="ORF">HINF_LOCUS39640</name>
    <name evidence="3" type="ORF">HINF_LOCUS6810</name>
</gene>